<feature type="binding site" evidence="9">
    <location>
        <begin position="180"/>
        <end position="181"/>
    </location>
    <ligand>
        <name>alpha-D-glucose 1-phosphate</name>
        <dbReference type="ChEBI" id="CHEBI:58601"/>
    </ligand>
</feature>
<dbReference type="PROSITE" id="PS00809">
    <property type="entry name" value="ADP_GLC_PYROPHOSPH_2"/>
    <property type="match status" value="1"/>
</dbReference>
<feature type="domain" description="Nucleotidyl transferase" evidence="10">
    <location>
        <begin position="9"/>
        <end position="277"/>
    </location>
</feature>
<dbReference type="HAMAP" id="MF_00624">
    <property type="entry name" value="GlgC"/>
    <property type="match status" value="1"/>
</dbReference>
<dbReference type="InterPro" id="IPR005835">
    <property type="entry name" value="NTP_transferase_dom"/>
</dbReference>
<dbReference type="EC" id="2.7.7.27" evidence="9"/>
<dbReference type="Pfam" id="PF00483">
    <property type="entry name" value="NTP_transferase"/>
    <property type="match status" value="1"/>
</dbReference>
<dbReference type="PROSITE" id="PS00808">
    <property type="entry name" value="ADP_GLC_PYROPHOSPH_1"/>
    <property type="match status" value="1"/>
</dbReference>
<dbReference type="InterPro" id="IPR029044">
    <property type="entry name" value="Nucleotide-diphossugar_trans"/>
</dbReference>
<comment type="subunit">
    <text evidence="9">Homotetramer.</text>
</comment>
<dbReference type="Proteomes" id="UP000483802">
    <property type="component" value="Unassembled WGS sequence"/>
</dbReference>
<comment type="catalytic activity">
    <reaction evidence="9">
        <text>alpha-D-glucose 1-phosphate + ATP + H(+) = ADP-alpha-D-glucose + diphosphate</text>
        <dbReference type="Rhea" id="RHEA:12120"/>
        <dbReference type="ChEBI" id="CHEBI:15378"/>
        <dbReference type="ChEBI" id="CHEBI:30616"/>
        <dbReference type="ChEBI" id="CHEBI:33019"/>
        <dbReference type="ChEBI" id="CHEBI:57498"/>
        <dbReference type="ChEBI" id="CHEBI:58601"/>
        <dbReference type="EC" id="2.7.7.27"/>
    </reaction>
</comment>
<sequence length="414" mass="44162">MRGGPSVLGIVLAGGEGKRLMPLTADRAKPAVTFGGTYRLVDFVLSNLVNGDILRICVLTQYKSHSLDRHVSTTWRMSSLLGNYVTPVPAQQRLGPRWYLGSADAILQSLNLVHDEQPDHIAVFGADHVYRMDPRHMLAQHVESGAGVTVAGIRVPRADAAQFGIITPAGDGTRVQSFLEKPKDPPGLPGSPHQVYASMGNYIFATKVLVDALQRDAEDPDSVHDMGGSILPSLTERGLAQVYDFADNHVPGETAGDHGYWRDVGTLDAYYEAHMDLISDRPAFNLDNRRWPIYTHSGQLPPAKFCAGGIAGESVVSPGCVIRGQVTRSVLSPGVSVAEGAVVQGSVLHDNVRVGRGAVVRGAVLDKSVDVPPGATIGVNPERDEELYTVSKGGVIALGKGQQVPVDGTSLTYP</sequence>
<keyword evidence="3 9" id="KW-0808">Transferase</keyword>
<dbReference type="CDD" id="cd04651">
    <property type="entry name" value="LbH_G1P_AT_C"/>
    <property type="match status" value="1"/>
</dbReference>
<dbReference type="InterPro" id="IPR023049">
    <property type="entry name" value="GlgC_bac"/>
</dbReference>
<evidence type="ECO:0000256" key="8">
    <source>
        <dbReference type="ARBA" id="ARBA00023277"/>
    </source>
</evidence>
<evidence type="ECO:0000259" key="10">
    <source>
        <dbReference type="Pfam" id="PF00483"/>
    </source>
</evidence>
<name>A0A6L6WWP5_9ACTN</name>
<dbReference type="SUPFAM" id="SSF53448">
    <property type="entry name" value="Nucleotide-diphospho-sugar transferases"/>
    <property type="match status" value="1"/>
</dbReference>
<evidence type="ECO:0000256" key="6">
    <source>
        <dbReference type="ARBA" id="ARBA00022840"/>
    </source>
</evidence>
<dbReference type="GO" id="GO:0008878">
    <property type="term" value="F:glucose-1-phosphate adenylyltransferase activity"/>
    <property type="evidence" value="ECO:0007669"/>
    <property type="project" value="UniProtKB-UniRule"/>
</dbReference>
<feature type="domain" description="Glucose-1-phosphate adenylyltransferase/Bifunctional protein GlmU-like C-terminal hexapeptide" evidence="11">
    <location>
        <begin position="301"/>
        <end position="396"/>
    </location>
</feature>
<keyword evidence="6 9" id="KW-0067">ATP-binding</keyword>
<dbReference type="EMBL" id="WPNZ01000004">
    <property type="protein sequence ID" value="MVO85066.1"/>
    <property type="molecule type" value="Genomic_DNA"/>
</dbReference>
<dbReference type="UniPathway" id="UPA00164"/>
<comment type="similarity">
    <text evidence="1 9">Belongs to the bacterial/plant glucose-1-phosphate adenylyltransferase family.</text>
</comment>
<accession>A0A6L6WWP5</accession>
<dbReference type="GO" id="GO:0005524">
    <property type="term" value="F:ATP binding"/>
    <property type="evidence" value="ECO:0007669"/>
    <property type="project" value="UniProtKB-KW"/>
</dbReference>
<protein>
    <recommendedName>
        <fullName evidence="9">Glucose-1-phosphate adenylyltransferase</fullName>
        <ecNumber evidence="9">2.7.7.27</ecNumber>
    </recommendedName>
    <alternativeName>
        <fullName evidence="9">ADP-glucose pyrophosphorylase</fullName>
        <shortName evidence="9">ADPGlc PPase</shortName>
    </alternativeName>
    <alternativeName>
        <fullName evidence="9">ADP-glucose synthase</fullName>
    </alternativeName>
</protein>
<dbReference type="PANTHER" id="PTHR43523:SF2">
    <property type="entry name" value="GLUCOSE-1-PHOSPHATE ADENYLYLTRANSFERASE"/>
    <property type="match status" value="1"/>
</dbReference>
<dbReference type="RefSeq" id="WP_157165139.1">
    <property type="nucleotide sequence ID" value="NZ_WPNZ01000004.1"/>
</dbReference>
<keyword evidence="7 9" id="KW-0320">Glycogen biosynthesis</keyword>
<organism evidence="12 13">
    <name type="scientific">Streptomyces typhae</name>
    <dbReference type="NCBI Taxonomy" id="2681492"/>
    <lineage>
        <taxon>Bacteria</taxon>
        <taxon>Bacillati</taxon>
        <taxon>Actinomycetota</taxon>
        <taxon>Actinomycetes</taxon>
        <taxon>Kitasatosporales</taxon>
        <taxon>Streptomycetaceae</taxon>
        <taxon>Streptomyces</taxon>
    </lineage>
</organism>
<evidence type="ECO:0000256" key="1">
    <source>
        <dbReference type="ARBA" id="ARBA00010443"/>
    </source>
</evidence>
<dbReference type="NCBIfam" id="TIGR02091">
    <property type="entry name" value="glgC"/>
    <property type="match status" value="1"/>
</dbReference>
<feature type="site" description="Could play a key role in the communication between the regulatory and the substrate sites" evidence="9">
    <location>
        <position position="98"/>
    </location>
</feature>
<comment type="caution">
    <text evidence="12">The sequence shown here is derived from an EMBL/GenBank/DDBJ whole genome shotgun (WGS) entry which is preliminary data.</text>
</comment>
<evidence type="ECO:0000256" key="5">
    <source>
        <dbReference type="ARBA" id="ARBA00022741"/>
    </source>
</evidence>
<dbReference type="Gene3D" id="3.90.550.10">
    <property type="entry name" value="Spore Coat Polysaccharide Biosynthesis Protein SpsA, Chain A"/>
    <property type="match status" value="1"/>
</dbReference>
<dbReference type="NCBIfam" id="NF002023">
    <property type="entry name" value="PRK00844.1"/>
    <property type="match status" value="1"/>
</dbReference>
<gene>
    <name evidence="9 12" type="primary">glgC</name>
    <name evidence="12" type="ORF">GPA10_09925</name>
</gene>
<feature type="site" description="Could play a key role in the communication between the regulatory and the substrate sites" evidence="9">
    <location>
        <position position="61"/>
    </location>
</feature>
<dbReference type="Pfam" id="PF24894">
    <property type="entry name" value="Hexapep_GlmU"/>
    <property type="match status" value="1"/>
</dbReference>
<evidence type="ECO:0000313" key="12">
    <source>
        <dbReference type="EMBL" id="MVO85066.1"/>
    </source>
</evidence>
<keyword evidence="13" id="KW-1185">Reference proteome</keyword>
<dbReference type="GO" id="GO:0005978">
    <property type="term" value="P:glycogen biosynthetic process"/>
    <property type="evidence" value="ECO:0007669"/>
    <property type="project" value="UniProtKB-UniRule"/>
</dbReference>
<evidence type="ECO:0000256" key="9">
    <source>
        <dbReference type="HAMAP-Rule" id="MF_00624"/>
    </source>
</evidence>
<keyword evidence="5 9" id="KW-0547">Nucleotide-binding</keyword>
<comment type="pathway">
    <text evidence="9">Glycan biosynthesis; glycogen biosynthesis.</text>
</comment>
<dbReference type="PANTHER" id="PTHR43523">
    <property type="entry name" value="GLUCOSE-1-PHOSPHATE ADENYLYLTRANSFERASE-RELATED"/>
    <property type="match status" value="1"/>
</dbReference>
<keyword evidence="8 9" id="KW-0119">Carbohydrate metabolism</keyword>
<evidence type="ECO:0000256" key="7">
    <source>
        <dbReference type="ARBA" id="ARBA00023056"/>
    </source>
</evidence>
<keyword evidence="2 9" id="KW-0321">Glycogen metabolism</keyword>
<dbReference type="SUPFAM" id="SSF51161">
    <property type="entry name" value="Trimeric LpxA-like enzymes"/>
    <property type="match status" value="1"/>
</dbReference>
<dbReference type="InterPro" id="IPR011004">
    <property type="entry name" value="Trimer_LpxA-like_sf"/>
</dbReference>
<proteinExistence type="inferred from homology"/>
<keyword evidence="4 9" id="KW-0548">Nucleotidyltransferase</keyword>
<evidence type="ECO:0000259" key="11">
    <source>
        <dbReference type="Pfam" id="PF24894"/>
    </source>
</evidence>
<evidence type="ECO:0000256" key="2">
    <source>
        <dbReference type="ARBA" id="ARBA00022600"/>
    </source>
</evidence>
<evidence type="ECO:0000256" key="4">
    <source>
        <dbReference type="ARBA" id="ARBA00022695"/>
    </source>
</evidence>
<dbReference type="InterPro" id="IPR056818">
    <property type="entry name" value="GlmU/GlgC-like_hexapep"/>
</dbReference>
<reference evidence="12 13" key="1">
    <citation type="submission" date="2019-11" db="EMBL/GenBank/DDBJ databases">
        <title>Streptomyces typhae sp. nov., a novel endophytic actinomycete isolated from the root of cattail pollen (Typha angustifolia L.).</title>
        <authorList>
            <person name="Peng C."/>
        </authorList>
    </citation>
    <scope>NUCLEOTIDE SEQUENCE [LARGE SCALE GENOMIC DNA]</scope>
    <source>
        <strain evidence="13">p1417</strain>
    </source>
</reference>
<dbReference type="InterPro" id="IPR005836">
    <property type="entry name" value="ADP_Glu_pyroP_CS"/>
</dbReference>
<dbReference type="AlphaFoldDB" id="A0A6L6WWP5"/>
<feature type="binding site" evidence="9">
    <location>
        <position position="198"/>
    </location>
    <ligand>
        <name>alpha-D-glucose 1-phosphate</name>
        <dbReference type="ChEBI" id="CHEBI:58601"/>
    </ligand>
</feature>
<dbReference type="Gene3D" id="2.160.10.10">
    <property type="entry name" value="Hexapeptide repeat proteins"/>
    <property type="match status" value="1"/>
</dbReference>
<dbReference type="CDD" id="cd02508">
    <property type="entry name" value="ADP_Glucose_PP"/>
    <property type="match status" value="1"/>
</dbReference>
<evidence type="ECO:0000313" key="13">
    <source>
        <dbReference type="Proteomes" id="UP000483802"/>
    </source>
</evidence>
<dbReference type="PROSITE" id="PS00810">
    <property type="entry name" value="ADP_GLC_PYROPHOSPH_3"/>
    <property type="match status" value="1"/>
</dbReference>
<feature type="binding site" evidence="9">
    <location>
        <position position="99"/>
    </location>
    <ligand>
        <name>alpha-D-glucose 1-phosphate</name>
        <dbReference type="ChEBI" id="CHEBI:58601"/>
    </ligand>
</feature>
<dbReference type="InterPro" id="IPR011831">
    <property type="entry name" value="ADP-Glc_PPase"/>
</dbReference>
<evidence type="ECO:0000256" key="3">
    <source>
        <dbReference type="ARBA" id="ARBA00022679"/>
    </source>
</evidence>
<comment type="function">
    <text evidence="9">Involved in the biosynthesis of ADP-glucose, a building block required for the elongation reactions to produce glycogen. Catalyzes the reaction between ATP and alpha-D-glucose 1-phosphate (G1P) to produce pyrophosphate and ADP-Glc.</text>
</comment>
<feature type="binding site" evidence="9">
    <location>
        <position position="164"/>
    </location>
    <ligand>
        <name>alpha-D-glucose 1-phosphate</name>
        <dbReference type="ChEBI" id="CHEBI:58601"/>
    </ligand>
</feature>